<protein>
    <recommendedName>
        <fullName evidence="3">snRNA-activating protein complex subunit 3</fullName>
    </recommendedName>
    <alternativeName>
        <fullName evidence="10">Small nuclear RNA-activating complex polypeptide 3</fullName>
    </alternativeName>
</protein>
<evidence type="ECO:0000256" key="7">
    <source>
        <dbReference type="ARBA" id="ARBA00023242"/>
    </source>
</evidence>
<evidence type="ECO:0000256" key="9">
    <source>
        <dbReference type="ARBA" id="ARBA00025958"/>
    </source>
</evidence>
<dbReference type="InterPro" id="IPR022042">
    <property type="entry name" value="snRNA-activating_su3"/>
</dbReference>
<evidence type="ECO:0000256" key="6">
    <source>
        <dbReference type="ARBA" id="ARBA00023163"/>
    </source>
</evidence>
<evidence type="ECO:0000256" key="1">
    <source>
        <dbReference type="ARBA" id="ARBA00004123"/>
    </source>
</evidence>
<dbReference type="PANTHER" id="PTHR13421:SF16">
    <property type="entry name" value="SNRNA-ACTIVATING PROTEIN COMPLEX SUBUNIT 3"/>
    <property type="match status" value="1"/>
</dbReference>
<dbReference type="Proteomes" id="UP001303046">
    <property type="component" value="Unassembled WGS sequence"/>
</dbReference>
<dbReference type="EMBL" id="JAVFWL010000001">
    <property type="protein sequence ID" value="KAK6726752.1"/>
    <property type="molecule type" value="Genomic_DNA"/>
</dbReference>
<evidence type="ECO:0000256" key="5">
    <source>
        <dbReference type="ARBA" id="ARBA00023125"/>
    </source>
</evidence>
<keyword evidence="7" id="KW-0539">Nucleus</keyword>
<keyword evidence="13" id="KW-1185">Reference proteome</keyword>
<comment type="subunit">
    <text evidence="9">Part of the SNAPc complex composed of 5 subunits: SNAPC1, SNAPC2, SNAPC3, SNAPC4 and SNAPC5. SNAPC3 interacts with SNAPC1.</text>
</comment>
<name>A0ABR1BJV1_NECAM</name>
<accession>A0ABR1BJV1</accession>
<comment type="caution">
    <text evidence="12">The sequence shown here is derived from an EMBL/GenBank/DDBJ whole genome shotgun (WGS) entry which is preliminary data.</text>
</comment>
<dbReference type="PANTHER" id="PTHR13421">
    <property type="entry name" value="SNRNA-ACTIVATING PROTEIN COMPLEX SUBUNIT 3"/>
    <property type="match status" value="1"/>
</dbReference>
<evidence type="ECO:0000256" key="2">
    <source>
        <dbReference type="ARBA" id="ARBA00010410"/>
    </source>
</evidence>
<evidence type="ECO:0000256" key="3">
    <source>
        <dbReference type="ARBA" id="ARBA00013634"/>
    </source>
</evidence>
<comment type="function">
    <text evidence="8">Part of the SNAPc complex required for the transcription of both RNA polymerase II and III small-nuclear RNA genes. Binds to the proximal sequence element (PSE), a non-TATA-box basal promoter element common to these 2 types of genes. Recruits TBP and BRF2 to the U6 snRNA TATA box.</text>
</comment>
<feature type="region of interest" description="Disordered" evidence="11">
    <location>
        <begin position="611"/>
        <end position="632"/>
    </location>
</feature>
<proteinExistence type="inferred from homology"/>
<evidence type="ECO:0000256" key="4">
    <source>
        <dbReference type="ARBA" id="ARBA00023015"/>
    </source>
</evidence>
<evidence type="ECO:0000313" key="13">
    <source>
        <dbReference type="Proteomes" id="UP001303046"/>
    </source>
</evidence>
<dbReference type="Pfam" id="PF12251">
    <property type="entry name" value="SNAPC3"/>
    <property type="match status" value="1"/>
</dbReference>
<reference evidence="12 13" key="1">
    <citation type="submission" date="2023-08" db="EMBL/GenBank/DDBJ databases">
        <title>A Necator americanus chromosomal reference genome.</title>
        <authorList>
            <person name="Ilik V."/>
            <person name="Petrzelkova K.J."/>
            <person name="Pardy F."/>
            <person name="Fuh T."/>
            <person name="Niatou-Singa F.S."/>
            <person name="Gouil Q."/>
            <person name="Baker L."/>
            <person name="Ritchie M.E."/>
            <person name="Jex A.R."/>
            <person name="Gazzola D."/>
            <person name="Li H."/>
            <person name="Toshio Fujiwara R."/>
            <person name="Zhan B."/>
            <person name="Aroian R.V."/>
            <person name="Pafco B."/>
            <person name="Schwarz E.M."/>
        </authorList>
    </citation>
    <scope>NUCLEOTIDE SEQUENCE [LARGE SCALE GENOMIC DNA]</scope>
    <source>
        <strain evidence="12 13">Aroian</strain>
        <tissue evidence="12">Whole animal</tissue>
    </source>
</reference>
<evidence type="ECO:0000256" key="10">
    <source>
        <dbReference type="ARBA" id="ARBA00029606"/>
    </source>
</evidence>
<evidence type="ECO:0000256" key="11">
    <source>
        <dbReference type="SAM" id="MobiDB-lite"/>
    </source>
</evidence>
<gene>
    <name evidence="12" type="primary">Necator_chrI.g956</name>
    <name evidence="12" type="ORF">RB195_004832</name>
</gene>
<keyword evidence="4" id="KW-0805">Transcription regulation</keyword>
<evidence type="ECO:0000256" key="8">
    <source>
        <dbReference type="ARBA" id="ARBA00025193"/>
    </source>
</evidence>
<keyword evidence="5" id="KW-0238">DNA-binding</keyword>
<comment type="similarity">
    <text evidence="2">Belongs to the SNAPC3/SRD2 family.</text>
</comment>
<evidence type="ECO:0000313" key="12">
    <source>
        <dbReference type="EMBL" id="KAK6726752.1"/>
    </source>
</evidence>
<organism evidence="12 13">
    <name type="scientific">Necator americanus</name>
    <name type="common">Human hookworm</name>
    <dbReference type="NCBI Taxonomy" id="51031"/>
    <lineage>
        <taxon>Eukaryota</taxon>
        <taxon>Metazoa</taxon>
        <taxon>Ecdysozoa</taxon>
        <taxon>Nematoda</taxon>
        <taxon>Chromadorea</taxon>
        <taxon>Rhabditida</taxon>
        <taxon>Rhabditina</taxon>
        <taxon>Rhabditomorpha</taxon>
        <taxon>Strongyloidea</taxon>
        <taxon>Ancylostomatidae</taxon>
        <taxon>Bunostominae</taxon>
        <taxon>Necator</taxon>
    </lineage>
</organism>
<keyword evidence="6" id="KW-0804">Transcription</keyword>
<feature type="compositionally biased region" description="Polar residues" evidence="11">
    <location>
        <begin position="611"/>
        <end position="622"/>
    </location>
</feature>
<comment type="subcellular location">
    <subcellularLocation>
        <location evidence="1">Nucleus</location>
    </subcellularLocation>
</comment>
<sequence>MNVLILVINDVRFFSSDRPTRMAMDEIFHFEDQEFVSDVVVLSDFFCEALRGRDSLRFFGVNMGEKNAWRTSFVPWLQRMNLVTYNAPIDIKQLIDSVSKSCRHATKQYNYEKDGGRTQIHLNKRTHLRCIKILQELNGKRRNPQYKSISLRSMLYDKYDASMFVHRNLKLDREEHARTFVDEVSSPSKEETSFLNGPLPNSLPPPSYNFSVYNPYEDTYYEPGSAVNMSNEVAANWNHDYGGTCVSSPSSSLDIKPDCSQCPDTPNEFAPSLSFQSLPSVTSFTEEFTDYCGNSSRFQEIILYQSQEANFGDERYDVKDVEIGSEQLNSHSTLKSSEMMPKDAKLETNPLPEATVSSHSNTIHPFQSYSPPFAANITQQSFPDDIVAEVAVFIGYPRSLEKHEIRLGRLNVIDCTSDYQVFDDVSDRPLTNEDFCKNRFPSSYFFIHDTFYIDLEPEGAQDITVEVRRWASERKIAEIKVADMNTTRIVDVTCRFGAPYLYNHVGACEHLVVITRAALRDVNHPSGPYPVPIYERNFRRIACAGCKEETAEWIVWEHECMPSFTQFLCGSCYKEFNFDKSGRKLFYFKAAPYYDRRSRRAGVLDMQSTVKQEIQRSRSTPPKRNLRKEAEAKRRIDLENQRLMRSLMSIATRPNGPTTTK</sequence>